<dbReference type="EMBL" id="BGPR01008586">
    <property type="protein sequence ID" value="GBN34754.1"/>
    <property type="molecule type" value="Genomic_DNA"/>
</dbReference>
<keyword evidence="2" id="KW-1185">Reference proteome</keyword>
<evidence type="ECO:0000313" key="2">
    <source>
        <dbReference type="Proteomes" id="UP000499080"/>
    </source>
</evidence>
<sequence>MNDCSTKEMNDIFISFDSYSSNLMSNEIHPQPFKDELIASDFSESRRLNFAGGVSVHVAAIAVKIPQGIHEYLDVQADVVFRKPDVIDKDILPSLKRKGQDELEFCDQNRKKVM</sequence>
<dbReference type="Proteomes" id="UP000499080">
    <property type="component" value="Unassembled WGS sequence"/>
</dbReference>
<name>A0A4Y2N7X9_ARAVE</name>
<protein>
    <submittedName>
        <fullName evidence="1">Uncharacterized protein</fullName>
    </submittedName>
</protein>
<dbReference type="AlphaFoldDB" id="A0A4Y2N7X9"/>
<gene>
    <name evidence="1" type="ORF">AVEN_23491_1</name>
</gene>
<proteinExistence type="predicted"/>
<evidence type="ECO:0000313" key="1">
    <source>
        <dbReference type="EMBL" id="GBN34754.1"/>
    </source>
</evidence>
<comment type="caution">
    <text evidence="1">The sequence shown here is derived from an EMBL/GenBank/DDBJ whole genome shotgun (WGS) entry which is preliminary data.</text>
</comment>
<organism evidence="1 2">
    <name type="scientific">Araneus ventricosus</name>
    <name type="common">Orbweaver spider</name>
    <name type="synonym">Epeira ventricosa</name>
    <dbReference type="NCBI Taxonomy" id="182803"/>
    <lineage>
        <taxon>Eukaryota</taxon>
        <taxon>Metazoa</taxon>
        <taxon>Ecdysozoa</taxon>
        <taxon>Arthropoda</taxon>
        <taxon>Chelicerata</taxon>
        <taxon>Arachnida</taxon>
        <taxon>Araneae</taxon>
        <taxon>Araneomorphae</taxon>
        <taxon>Entelegynae</taxon>
        <taxon>Araneoidea</taxon>
        <taxon>Araneidae</taxon>
        <taxon>Araneus</taxon>
    </lineage>
</organism>
<accession>A0A4Y2N7X9</accession>
<reference evidence="1 2" key="1">
    <citation type="journal article" date="2019" name="Sci. Rep.">
        <title>Orb-weaving spider Araneus ventricosus genome elucidates the spidroin gene catalogue.</title>
        <authorList>
            <person name="Kono N."/>
            <person name="Nakamura H."/>
            <person name="Ohtoshi R."/>
            <person name="Moran D.A.P."/>
            <person name="Shinohara A."/>
            <person name="Yoshida Y."/>
            <person name="Fujiwara M."/>
            <person name="Mori M."/>
            <person name="Tomita M."/>
            <person name="Arakawa K."/>
        </authorList>
    </citation>
    <scope>NUCLEOTIDE SEQUENCE [LARGE SCALE GENOMIC DNA]</scope>
</reference>